<sequence length="904" mass="99304">MATSPTTDPNDSVSILSTSELWTIVVCSFGGAQVLDGRDLYQLSLVCHGAFSAVSAAKTKAKWAVNRFGATSALPSLYKEHPRLIVPIVVDALVSLRAPIPRAFVLLLYQQAVKRRLEWRAMELEAQRLTSDSALEDKAVIAKKQSKRDIHEFKEGSESDAESHTDQTIMDAYTDDNHSFDEQAARTAVALVPLPSYDEIKPVPYPDPVPTTNTQLLKPGVRDYIIEIGEDIYGRVFLAANAPLVYAERISLLPDELHWTANISQVVGMNSPAAEWPFDDTAMFTYLLKYGMDVKSFLSSDVAKEFTVIPTPETANADGSFAPASAAASSSAISASTGFATATVSTGFAVSRHQEAWKRICESIWALIHKHAFLPEFVIGDALGSLKRFLRNGVSLDASHHGDEATWVLSEVLHFDEKLGRLLCKSAGIPQEIVENELYYWALVDSRIQHPLRKHTQLPFFEELHMRKQLQLLRRYIRNHASKLTIQRTSLAKVDFLVEALSITPETLLTHFTIPEYQTYTTSEAKTVAGSAPVASAADDYMDLMNAYTLPGPQLLTQIGALTGSIPWAVWNYLVTRYINNTAPTWKNSASTGEVLSILLHDLTVRRASHGVEDDPARRWFGEKEADQALGAFLKAVQAAGGVVKVFPATVVEVLKRVVEGVELLERLERVLVEGGLDEAGKKEWIDLLNECVVESSTWQDVVKQSSTTEEVLNDSIKPEVRFYWAVVSIIEDTSNPTAPPHKRFAAWVKELEAAQSSLATSSLSKETISASRPADPPAPSRFASVTSSFFNSFSESISNSTTLQSFNAKATPVAASINQSAQKLGHSIASSKVAEQVSAGATNLFVTTKESKEEVIASVEEKAQEHRKASGSVELISGGEEKKKEAWDKTWDKYASRLSTAKK</sequence>
<gene>
    <name evidence="2" type="ORF">BCR33DRAFT_720902</name>
</gene>
<reference evidence="2 3" key="1">
    <citation type="submission" date="2016-07" db="EMBL/GenBank/DDBJ databases">
        <title>Pervasive Adenine N6-methylation of Active Genes in Fungi.</title>
        <authorList>
            <consortium name="DOE Joint Genome Institute"/>
            <person name="Mondo S.J."/>
            <person name="Dannebaum R.O."/>
            <person name="Kuo R.C."/>
            <person name="Labutti K."/>
            <person name="Haridas S."/>
            <person name="Kuo A."/>
            <person name="Salamov A."/>
            <person name="Ahrendt S.R."/>
            <person name="Lipzen A."/>
            <person name="Sullivan W."/>
            <person name="Andreopoulos W.B."/>
            <person name="Clum A."/>
            <person name="Lindquist E."/>
            <person name="Daum C."/>
            <person name="Ramamoorthy G.K."/>
            <person name="Gryganskyi A."/>
            <person name="Culley D."/>
            <person name="Magnuson J.K."/>
            <person name="James T.Y."/>
            <person name="O'Malley M.A."/>
            <person name="Stajich J.E."/>
            <person name="Spatafora J.W."/>
            <person name="Visel A."/>
            <person name="Grigoriev I.V."/>
        </authorList>
    </citation>
    <scope>NUCLEOTIDE SEQUENCE [LARGE SCALE GENOMIC DNA]</scope>
    <source>
        <strain evidence="2 3">JEL800</strain>
    </source>
</reference>
<dbReference type="Proteomes" id="UP000193642">
    <property type="component" value="Unassembled WGS sequence"/>
</dbReference>
<evidence type="ECO:0000313" key="3">
    <source>
        <dbReference type="Proteomes" id="UP000193642"/>
    </source>
</evidence>
<organism evidence="2 3">
    <name type="scientific">Rhizoclosmatium globosum</name>
    <dbReference type="NCBI Taxonomy" id="329046"/>
    <lineage>
        <taxon>Eukaryota</taxon>
        <taxon>Fungi</taxon>
        <taxon>Fungi incertae sedis</taxon>
        <taxon>Chytridiomycota</taxon>
        <taxon>Chytridiomycota incertae sedis</taxon>
        <taxon>Chytridiomycetes</taxon>
        <taxon>Chytridiales</taxon>
        <taxon>Chytriomycetaceae</taxon>
        <taxon>Rhizoclosmatium</taxon>
    </lineage>
</organism>
<accession>A0A1Y2BU31</accession>
<dbReference type="EMBL" id="MCGO01000045">
    <property type="protein sequence ID" value="ORY38194.1"/>
    <property type="molecule type" value="Genomic_DNA"/>
</dbReference>
<evidence type="ECO:0000256" key="1">
    <source>
        <dbReference type="SAM" id="MobiDB-lite"/>
    </source>
</evidence>
<dbReference type="OrthoDB" id="2162594at2759"/>
<protein>
    <submittedName>
        <fullName evidence="2">Uncharacterized protein</fullName>
    </submittedName>
</protein>
<evidence type="ECO:0000313" key="2">
    <source>
        <dbReference type="EMBL" id="ORY38194.1"/>
    </source>
</evidence>
<dbReference type="AlphaFoldDB" id="A0A1Y2BU31"/>
<name>A0A1Y2BU31_9FUNG</name>
<comment type="caution">
    <text evidence="2">The sequence shown here is derived from an EMBL/GenBank/DDBJ whole genome shotgun (WGS) entry which is preliminary data.</text>
</comment>
<feature type="region of interest" description="Disordered" evidence="1">
    <location>
        <begin position="863"/>
        <end position="886"/>
    </location>
</feature>
<proteinExistence type="predicted"/>
<keyword evidence="3" id="KW-1185">Reference proteome</keyword>